<proteinExistence type="inferred from homology"/>
<gene>
    <name evidence="3" type="ORF">BCR39DRAFT_544332</name>
</gene>
<dbReference type="GO" id="GO:0016491">
    <property type="term" value="F:oxidoreductase activity"/>
    <property type="evidence" value="ECO:0007669"/>
    <property type="project" value="UniProtKB-KW"/>
</dbReference>
<evidence type="ECO:0000313" key="3">
    <source>
        <dbReference type="EMBL" id="ORY25332.1"/>
    </source>
</evidence>
<dbReference type="InterPro" id="IPR044861">
    <property type="entry name" value="IPNS-like_FE2OG_OXY"/>
</dbReference>
<dbReference type="OrthoDB" id="406156at2759"/>
<dbReference type="STRING" id="71784.A0A1Y2AS23"/>
<evidence type="ECO:0000259" key="2">
    <source>
        <dbReference type="PROSITE" id="PS51471"/>
    </source>
</evidence>
<dbReference type="AlphaFoldDB" id="A0A1Y2AS23"/>
<dbReference type="PROSITE" id="PS51471">
    <property type="entry name" value="FE2OG_OXY"/>
    <property type="match status" value="1"/>
</dbReference>
<name>A0A1Y2AS23_9TREE</name>
<organism evidence="3 4">
    <name type="scientific">Naematelia encephala</name>
    <dbReference type="NCBI Taxonomy" id="71784"/>
    <lineage>
        <taxon>Eukaryota</taxon>
        <taxon>Fungi</taxon>
        <taxon>Dikarya</taxon>
        <taxon>Basidiomycota</taxon>
        <taxon>Agaricomycotina</taxon>
        <taxon>Tremellomycetes</taxon>
        <taxon>Tremellales</taxon>
        <taxon>Naemateliaceae</taxon>
        <taxon>Naematelia</taxon>
    </lineage>
</organism>
<dbReference type="GO" id="GO:0046872">
    <property type="term" value="F:metal ion binding"/>
    <property type="evidence" value="ECO:0007669"/>
    <property type="project" value="UniProtKB-KW"/>
</dbReference>
<protein>
    <recommendedName>
        <fullName evidence="2">Fe2OG dioxygenase domain-containing protein</fullName>
    </recommendedName>
</protein>
<accession>A0A1Y2AS23</accession>
<dbReference type="InterPro" id="IPR027443">
    <property type="entry name" value="IPNS-like_sf"/>
</dbReference>
<feature type="domain" description="Fe2OG dioxygenase" evidence="2">
    <location>
        <begin position="157"/>
        <end position="296"/>
    </location>
</feature>
<dbReference type="PANTHER" id="PTHR47990">
    <property type="entry name" value="2-OXOGLUTARATE (2OG) AND FE(II)-DEPENDENT OXYGENASE SUPERFAMILY PROTEIN-RELATED"/>
    <property type="match status" value="1"/>
</dbReference>
<dbReference type="SUPFAM" id="SSF51197">
    <property type="entry name" value="Clavaminate synthase-like"/>
    <property type="match status" value="1"/>
</dbReference>
<reference evidence="3 4" key="1">
    <citation type="submission" date="2016-07" db="EMBL/GenBank/DDBJ databases">
        <title>Pervasive Adenine N6-methylation of Active Genes in Fungi.</title>
        <authorList>
            <consortium name="DOE Joint Genome Institute"/>
            <person name="Mondo S.J."/>
            <person name="Dannebaum R.O."/>
            <person name="Kuo R.C."/>
            <person name="Labutti K."/>
            <person name="Haridas S."/>
            <person name="Kuo A."/>
            <person name="Salamov A."/>
            <person name="Ahrendt S.R."/>
            <person name="Lipzen A."/>
            <person name="Sullivan W."/>
            <person name="Andreopoulos W.B."/>
            <person name="Clum A."/>
            <person name="Lindquist E."/>
            <person name="Daum C."/>
            <person name="Ramamoorthy G.K."/>
            <person name="Gryganskyi A."/>
            <person name="Culley D."/>
            <person name="Magnuson J.K."/>
            <person name="James T.Y."/>
            <person name="O'Malley M.A."/>
            <person name="Stajich J.E."/>
            <person name="Spatafora J.W."/>
            <person name="Visel A."/>
            <person name="Grigoriev I.V."/>
        </authorList>
    </citation>
    <scope>NUCLEOTIDE SEQUENCE [LARGE SCALE GENOMIC DNA]</scope>
    <source>
        <strain evidence="3 4">68-887.2</strain>
    </source>
</reference>
<dbReference type="InterPro" id="IPR050231">
    <property type="entry name" value="Iron_ascorbate_oxido_reductase"/>
</dbReference>
<dbReference type="InterPro" id="IPR026992">
    <property type="entry name" value="DIOX_N"/>
</dbReference>
<keyword evidence="1" id="KW-0408">Iron</keyword>
<dbReference type="InParanoid" id="A0A1Y2AS23"/>
<keyword evidence="1" id="KW-0479">Metal-binding</keyword>
<evidence type="ECO:0000256" key="1">
    <source>
        <dbReference type="RuleBase" id="RU003682"/>
    </source>
</evidence>
<keyword evidence="4" id="KW-1185">Reference proteome</keyword>
<dbReference type="Pfam" id="PF03171">
    <property type="entry name" value="2OG-FeII_Oxy"/>
    <property type="match status" value="1"/>
</dbReference>
<dbReference type="Gene3D" id="2.60.120.330">
    <property type="entry name" value="B-lactam Antibiotic, Isopenicillin N Synthase, Chain"/>
    <property type="match status" value="1"/>
</dbReference>
<comment type="similarity">
    <text evidence="1">Belongs to the iron/ascorbate-dependent oxidoreductase family.</text>
</comment>
<dbReference type="InterPro" id="IPR005123">
    <property type="entry name" value="Oxoglu/Fe-dep_dioxygenase_dom"/>
</dbReference>
<dbReference type="EMBL" id="MCFC01000058">
    <property type="protein sequence ID" value="ORY25332.1"/>
    <property type="molecule type" value="Genomic_DNA"/>
</dbReference>
<comment type="caution">
    <text evidence="3">The sequence shown here is derived from an EMBL/GenBank/DDBJ whole genome shotgun (WGS) entry which is preliminary data.</text>
</comment>
<dbReference type="Proteomes" id="UP000193986">
    <property type="component" value="Unassembled WGS sequence"/>
</dbReference>
<keyword evidence="1" id="KW-0560">Oxidoreductase</keyword>
<sequence length="358" mass="40070">MSSPIPTIDLSADSPTRQAELIRQALNTVGFFVVVNSGSLKAGEVDEMFKDMKDLFSNPKEIKESFPADKIGSGYIKPLAQSLGPYRRDYREAFQYGRQSSKWKQPLPPPFIDDSSALIRMKSFYKACHETSERLLELFALALDMPFEHFRKCHSFGLNTAISMLHYPTLSEEERERVRETDIRAGEHKDWGTLTLLFQEPNGKPGLQIYLPTSYAPPGLVPISTTNSSEYATPGTENESWAWYAAPVPPPGGFLVNVGLAMELWSGGTYKATLHRVVFPEEETEDRWSIAYFVQPDDEVVIQPVMGAGKVDESVPPITSGELFGSKLRESMERTAALAKQRQEMDRQSIPTPRAIVA</sequence>
<evidence type="ECO:0000313" key="4">
    <source>
        <dbReference type="Proteomes" id="UP000193986"/>
    </source>
</evidence>
<dbReference type="Pfam" id="PF14226">
    <property type="entry name" value="DIOX_N"/>
    <property type="match status" value="1"/>
</dbReference>